<protein>
    <recommendedName>
        <fullName evidence="5">Signal peptidase I</fullName>
        <ecNumber evidence="5">3.4.21.89</ecNumber>
    </recommendedName>
</protein>
<evidence type="ECO:0000256" key="1">
    <source>
        <dbReference type="ARBA" id="ARBA00004370"/>
    </source>
</evidence>
<feature type="transmembrane region" description="Helical" evidence="6">
    <location>
        <begin position="183"/>
        <end position="200"/>
    </location>
</feature>
<evidence type="ECO:0000256" key="3">
    <source>
        <dbReference type="ARBA" id="ARBA00022989"/>
    </source>
</evidence>
<dbReference type="SUPFAM" id="SSF51306">
    <property type="entry name" value="LexA/Signal peptidase"/>
    <property type="match status" value="1"/>
</dbReference>
<dbReference type="InterPro" id="IPR001733">
    <property type="entry name" value="Peptidase_S26B"/>
</dbReference>
<evidence type="ECO:0000259" key="7">
    <source>
        <dbReference type="PROSITE" id="PS50835"/>
    </source>
</evidence>
<evidence type="ECO:0000256" key="5">
    <source>
        <dbReference type="NCBIfam" id="TIGR02228"/>
    </source>
</evidence>
<feature type="transmembrane region" description="Helical" evidence="6">
    <location>
        <begin position="12"/>
        <end position="35"/>
    </location>
</feature>
<evidence type="ECO:0000256" key="6">
    <source>
        <dbReference type="SAM" id="Phobius"/>
    </source>
</evidence>
<dbReference type="Proteomes" id="UP001500621">
    <property type="component" value="Unassembled WGS sequence"/>
</dbReference>
<dbReference type="CDD" id="cd06462">
    <property type="entry name" value="Peptidase_S24_S26"/>
    <property type="match status" value="1"/>
</dbReference>
<keyword evidence="2 6" id="KW-0812">Transmembrane</keyword>
<dbReference type="InterPro" id="IPR036286">
    <property type="entry name" value="LexA/Signal_pep-like_sf"/>
</dbReference>
<evidence type="ECO:0000256" key="2">
    <source>
        <dbReference type="ARBA" id="ARBA00022692"/>
    </source>
</evidence>
<accession>A0ABP8VQQ0</accession>
<organism evidence="8 9">
    <name type="scientific">Nocardioides nanhaiensis</name>
    <dbReference type="NCBI Taxonomy" id="1476871"/>
    <lineage>
        <taxon>Bacteria</taxon>
        <taxon>Bacillati</taxon>
        <taxon>Actinomycetota</taxon>
        <taxon>Actinomycetes</taxon>
        <taxon>Propionibacteriales</taxon>
        <taxon>Nocardioidaceae</taxon>
        <taxon>Nocardioides</taxon>
    </lineage>
</organism>
<feature type="domain" description="Ig-like" evidence="7">
    <location>
        <begin position="204"/>
        <end position="306"/>
    </location>
</feature>
<dbReference type="EC" id="3.4.21.89" evidence="5"/>
<dbReference type="EMBL" id="BAABIM010000001">
    <property type="protein sequence ID" value="GAA4669332.1"/>
    <property type="molecule type" value="Genomic_DNA"/>
</dbReference>
<dbReference type="PROSITE" id="PS50835">
    <property type="entry name" value="IG_LIKE"/>
    <property type="match status" value="1"/>
</dbReference>
<keyword evidence="4 6" id="KW-0472">Membrane</keyword>
<keyword evidence="9" id="KW-1185">Reference proteome</keyword>
<feature type="transmembrane region" description="Helical" evidence="6">
    <location>
        <begin position="142"/>
        <end position="162"/>
    </location>
</feature>
<comment type="subcellular location">
    <subcellularLocation>
        <location evidence="1">Membrane</location>
    </subcellularLocation>
</comment>
<evidence type="ECO:0000256" key="4">
    <source>
        <dbReference type="ARBA" id="ARBA00023136"/>
    </source>
</evidence>
<dbReference type="RefSeq" id="WP_345262177.1">
    <property type="nucleotide sequence ID" value="NZ_BAABIM010000001.1"/>
</dbReference>
<proteinExistence type="predicted"/>
<name>A0ABP8VQQ0_9ACTN</name>
<dbReference type="NCBIfam" id="TIGR02228">
    <property type="entry name" value="sigpep_I_arch"/>
    <property type="match status" value="1"/>
</dbReference>
<keyword evidence="3 6" id="KW-1133">Transmembrane helix</keyword>
<sequence length="322" mass="32790">MSLRAPRLLDRLLTLGAALGGLCLAWAGVTLALGLTPLVVLSGSMAPAIGTGDLAVARTVPAAEVREGDVVSVVADSGVRVTHRVVAVDPLGGGAVELVLRGDANAGPDPQTYRVAEVERVWFHVPHLGSVVSAASGRGGTLLAGGLVLAAIGSAMLPRAGSRGLEEAARPRHRAAVRHHRRATLSLLALALVASGLLVARASPTVAAFSDQASVGSGQFVAGSQTPPFITCTNGSPRPTISWPQSSNPAPNGYRVSYRGGTFDVSTLSWLVPAPSSVLDVGTYQVSVQAIRGNWISGPSNTRSISILSVIGLGLVVQCSSG</sequence>
<gene>
    <name evidence="8" type="ORF">GCM10023226_01980</name>
</gene>
<reference evidence="9" key="1">
    <citation type="journal article" date="2019" name="Int. J. Syst. Evol. Microbiol.">
        <title>The Global Catalogue of Microorganisms (GCM) 10K type strain sequencing project: providing services to taxonomists for standard genome sequencing and annotation.</title>
        <authorList>
            <consortium name="The Broad Institute Genomics Platform"/>
            <consortium name="The Broad Institute Genome Sequencing Center for Infectious Disease"/>
            <person name="Wu L."/>
            <person name="Ma J."/>
        </authorList>
    </citation>
    <scope>NUCLEOTIDE SEQUENCE [LARGE SCALE GENOMIC DNA]</scope>
    <source>
        <strain evidence="9">JCM 18127</strain>
    </source>
</reference>
<dbReference type="InterPro" id="IPR007110">
    <property type="entry name" value="Ig-like_dom"/>
</dbReference>
<evidence type="ECO:0000313" key="9">
    <source>
        <dbReference type="Proteomes" id="UP001500621"/>
    </source>
</evidence>
<evidence type="ECO:0000313" key="8">
    <source>
        <dbReference type="EMBL" id="GAA4669332.1"/>
    </source>
</evidence>
<comment type="caution">
    <text evidence="8">The sequence shown here is derived from an EMBL/GenBank/DDBJ whole genome shotgun (WGS) entry which is preliminary data.</text>
</comment>